<gene>
    <name evidence="1" type="ORF">C0V70_16205</name>
</gene>
<reference evidence="1 2" key="1">
    <citation type="submission" date="2018-01" db="EMBL/GenBank/DDBJ databases">
        <title>Complete genome sequence of Bacteriovorax stolpii DSM12778.</title>
        <authorList>
            <person name="Tang B."/>
            <person name="Chang J."/>
        </authorList>
    </citation>
    <scope>NUCLEOTIDE SEQUENCE [LARGE SCALE GENOMIC DNA]</scope>
    <source>
        <strain evidence="1 2">DSM 12778</strain>
    </source>
</reference>
<protein>
    <submittedName>
        <fullName evidence="1">Uncharacterized protein</fullName>
    </submittedName>
</protein>
<organism evidence="1 2">
    <name type="scientific">Bacteriovorax stolpii</name>
    <name type="common">Bdellovibrio stolpii</name>
    <dbReference type="NCBI Taxonomy" id="960"/>
    <lineage>
        <taxon>Bacteria</taxon>
        <taxon>Pseudomonadati</taxon>
        <taxon>Bdellovibrionota</taxon>
        <taxon>Bacteriovoracia</taxon>
        <taxon>Bacteriovoracales</taxon>
        <taxon>Bacteriovoracaceae</taxon>
        <taxon>Bacteriovorax</taxon>
    </lineage>
</organism>
<dbReference type="AlphaFoldDB" id="A0A2K9NVS8"/>
<dbReference type="Proteomes" id="UP000235584">
    <property type="component" value="Chromosome"/>
</dbReference>
<sequence length="135" mass="15760">MLDFPVIGERELALSLDPEFVNRTIKNSEITELLKDQLGERTDKAKIAKSIEEFFVFASDFMRFKAAKVYPKHFSASFSDNHFIMERTTPSYRFVVDNSVSNQKFYERVVFKIFVKDLSNDPILTLFLVPKECDM</sequence>
<evidence type="ECO:0000313" key="2">
    <source>
        <dbReference type="Proteomes" id="UP000235584"/>
    </source>
</evidence>
<dbReference type="EMBL" id="CP025704">
    <property type="protein sequence ID" value="AUN99621.1"/>
    <property type="molecule type" value="Genomic_DNA"/>
</dbReference>
<proteinExistence type="predicted"/>
<accession>A0A2K9NVS8</accession>
<keyword evidence="2" id="KW-1185">Reference proteome</keyword>
<evidence type="ECO:0000313" key="1">
    <source>
        <dbReference type="EMBL" id="AUN99621.1"/>
    </source>
</evidence>
<name>A0A2K9NVS8_BACTC</name>
<dbReference type="KEGG" id="bsto:C0V70_16205"/>
<dbReference type="RefSeq" id="WP_102244912.1">
    <property type="nucleotide sequence ID" value="NZ_CP025704.1"/>
</dbReference>